<reference evidence="1 2" key="1">
    <citation type="journal article" date="2022" name="DNA Res.">
        <title>Chromosomal-level genome assembly of the orchid tree Bauhinia variegata (Leguminosae; Cercidoideae) supports the allotetraploid origin hypothesis of Bauhinia.</title>
        <authorList>
            <person name="Zhong Y."/>
            <person name="Chen Y."/>
            <person name="Zheng D."/>
            <person name="Pang J."/>
            <person name="Liu Y."/>
            <person name="Luo S."/>
            <person name="Meng S."/>
            <person name="Qian L."/>
            <person name="Wei D."/>
            <person name="Dai S."/>
            <person name="Zhou R."/>
        </authorList>
    </citation>
    <scope>NUCLEOTIDE SEQUENCE [LARGE SCALE GENOMIC DNA]</scope>
    <source>
        <strain evidence="1">BV-YZ2020</strain>
    </source>
</reference>
<dbReference type="Proteomes" id="UP000828941">
    <property type="component" value="Chromosome 14"/>
</dbReference>
<protein>
    <submittedName>
        <fullName evidence="1">Uncharacterized protein</fullName>
    </submittedName>
</protein>
<keyword evidence="2" id="KW-1185">Reference proteome</keyword>
<organism evidence="1 2">
    <name type="scientific">Bauhinia variegata</name>
    <name type="common">Purple orchid tree</name>
    <name type="synonym">Phanera variegata</name>
    <dbReference type="NCBI Taxonomy" id="167791"/>
    <lineage>
        <taxon>Eukaryota</taxon>
        <taxon>Viridiplantae</taxon>
        <taxon>Streptophyta</taxon>
        <taxon>Embryophyta</taxon>
        <taxon>Tracheophyta</taxon>
        <taxon>Spermatophyta</taxon>
        <taxon>Magnoliopsida</taxon>
        <taxon>eudicotyledons</taxon>
        <taxon>Gunneridae</taxon>
        <taxon>Pentapetalae</taxon>
        <taxon>rosids</taxon>
        <taxon>fabids</taxon>
        <taxon>Fabales</taxon>
        <taxon>Fabaceae</taxon>
        <taxon>Cercidoideae</taxon>
        <taxon>Cercideae</taxon>
        <taxon>Bauhiniinae</taxon>
        <taxon>Bauhinia</taxon>
    </lineage>
</organism>
<evidence type="ECO:0000313" key="2">
    <source>
        <dbReference type="Proteomes" id="UP000828941"/>
    </source>
</evidence>
<comment type="caution">
    <text evidence="1">The sequence shown here is derived from an EMBL/GenBank/DDBJ whole genome shotgun (WGS) entry which is preliminary data.</text>
</comment>
<name>A0ACB9KJB2_BAUVA</name>
<evidence type="ECO:0000313" key="1">
    <source>
        <dbReference type="EMBL" id="KAI4297236.1"/>
    </source>
</evidence>
<proteinExistence type="predicted"/>
<gene>
    <name evidence="1" type="ORF">L6164_037131</name>
</gene>
<dbReference type="EMBL" id="CM039439">
    <property type="protein sequence ID" value="KAI4297236.1"/>
    <property type="molecule type" value="Genomic_DNA"/>
</dbReference>
<accession>A0ACB9KJB2</accession>
<sequence length="371" mass="40721">MKSVKAEVIERSYLFLERPNARHVMKLCKPEYLGDDVCNVGDALDKGAALLLNIWKVFEHSSSTDIWSVGWIWRPPWRKNRGYGKMLSAQDMKDTTSGNVEYETFGSGGPVAGGGATGITSIMVDKSVEFLYEELANATDKFSVANKICQGGFGVVCYGELRGKNVAIKKMDMKASKEFIAEVKVLMNVQVIVLATSTILNTDGNPVRNAGNAYNLVPVSNDLNGGLALASVGNEAEPKAVVLDTEKSPGLPVRFESPLRVLYISSSFLLNIKFLSTSSDQEIWDVSAEFPIGWTVRVSDTKSLFGPFRVERAQKGYKIVYYPDRGETGGDIGLVRRDGKYRLAVKDGEPFIFQIKKATEESSAGLIMNIV</sequence>